<dbReference type="RefSeq" id="WP_117117893.1">
    <property type="nucleotide sequence ID" value="NZ_BFBY01000002.1"/>
</dbReference>
<comment type="caution">
    <text evidence="3">The sequence shown here is derived from an EMBL/GenBank/DDBJ whole genome shotgun (WGS) entry which is preliminary data.</text>
</comment>
<evidence type="ECO:0000256" key="1">
    <source>
        <dbReference type="SAM" id="SignalP"/>
    </source>
</evidence>
<dbReference type="GO" id="GO:0009253">
    <property type="term" value="P:peptidoglycan catabolic process"/>
    <property type="evidence" value="ECO:0007669"/>
    <property type="project" value="InterPro"/>
</dbReference>
<dbReference type="InterPro" id="IPR002502">
    <property type="entry name" value="Amidase_domain"/>
</dbReference>
<dbReference type="EMBL" id="BFBY01000002">
    <property type="protein sequence ID" value="GBG04547.1"/>
    <property type="molecule type" value="Genomic_DNA"/>
</dbReference>
<dbReference type="GO" id="GO:0003723">
    <property type="term" value="F:RNA binding"/>
    <property type="evidence" value="ECO:0007669"/>
    <property type="project" value="InterPro"/>
</dbReference>
<dbReference type="PROSITE" id="PS50882">
    <property type="entry name" value="YTH"/>
    <property type="match status" value="1"/>
</dbReference>
<evidence type="ECO:0000313" key="4">
    <source>
        <dbReference type="Proteomes" id="UP000257317"/>
    </source>
</evidence>
<dbReference type="InterPro" id="IPR036505">
    <property type="entry name" value="Amidase/PGRP_sf"/>
</dbReference>
<evidence type="ECO:0000259" key="2">
    <source>
        <dbReference type="PROSITE" id="PS50882"/>
    </source>
</evidence>
<dbReference type="CDD" id="cd06583">
    <property type="entry name" value="PGRP"/>
    <property type="match status" value="1"/>
</dbReference>
<protein>
    <recommendedName>
        <fullName evidence="2">YTH domain-containing protein</fullName>
    </recommendedName>
</protein>
<feature type="chain" id="PRO_5016358309" description="YTH domain-containing protein" evidence="1">
    <location>
        <begin position="27"/>
        <end position="324"/>
    </location>
</feature>
<dbReference type="SMART" id="SM00644">
    <property type="entry name" value="Ami_2"/>
    <property type="match status" value="1"/>
</dbReference>
<sequence>MKKGILTTTFITGLILLGLNINNAKAADFENTQVTQSTENNNSSIYVDPTASHPRLKDVNGYINQNKLQFSGVKDETAQSTFTAGKAYRHGTPEGIVVHETNKPNISAQEWANMFNQNWKTNQTYVHAFVDKDQVVQIAPTNKTVWGAGYYANQRFIQVELCEENTEKDFAQSIQNDATYIAQLLHQYNLKPSLADGNGNGTIWSHHDVTKYLGNTNHTDPDDYFAWHNYSMQQFFNLIKQRYDEMAPLYNKNNVIDQKGIGQVRYNGKGKVAIWSSPNSGHKIIKYVSKNTSWKFFKVAKINGHVWYNLGGNQWIDGSYLVKK</sequence>
<organism evidence="3 4">
    <name type="scientific">Lactobacillus rodentium</name>
    <dbReference type="NCBI Taxonomy" id="947835"/>
    <lineage>
        <taxon>Bacteria</taxon>
        <taxon>Bacillati</taxon>
        <taxon>Bacillota</taxon>
        <taxon>Bacilli</taxon>
        <taxon>Lactobacillales</taxon>
        <taxon>Lactobacillaceae</taxon>
        <taxon>Lactobacillus</taxon>
    </lineage>
</organism>
<dbReference type="InterPro" id="IPR007275">
    <property type="entry name" value="YTH_domain"/>
</dbReference>
<dbReference type="Proteomes" id="UP000257317">
    <property type="component" value="Unassembled WGS sequence"/>
</dbReference>
<gene>
    <name evidence="3" type="ORF">LrDSM24759_04610</name>
</gene>
<dbReference type="GO" id="GO:0008745">
    <property type="term" value="F:N-acetylmuramoyl-L-alanine amidase activity"/>
    <property type="evidence" value="ECO:0007669"/>
    <property type="project" value="InterPro"/>
</dbReference>
<feature type="signal peptide" evidence="1">
    <location>
        <begin position="1"/>
        <end position="26"/>
    </location>
</feature>
<keyword evidence="1" id="KW-0732">Signal</keyword>
<keyword evidence="4" id="KW-1185">Reference proteome</keyword>
<dbReference type="SUPFAM" id="SSF55846">
    <property type="entry name" value="N-acetylmuramoyl-L-alanine amidase-like"/>
    <property type="match status" value="1"/>
</dbReference>
<reference evidence="4" key="1">
    <citation type="submission" date="2018-03" db="EMBL/GenBank/DDBJ databases">
        <title>New taxa in the Lactobacillus gasseri group.</title>
        <authorList>
            <person name="Tanizawa Y."/>
            <person name="Tohno M."/>
            <person name="Endo A."/>
            <person name="Arita M."/>
        </authorList>
    </citation>
    <scope>NUCLEOTIDE SEQUENCE [LARGE SCALE GENOMIC DNA]</scope>
    <source>
        <strain evidence="4">DSM 24759</strain>
    </source>
</reference>
<dbReference type="Pfam" id="PF01510">
    <property type="entry name" value="Amidase_2"/>
    <property type="match status" value="1"/>
</dbReference>
<dbReference type="OrthoDB" id="9816557at2"/>
<dbReference type="AlphaFoldDB" id="A0A2Z6TP53"/>
<dbReference type="Gene3D" id="3.40.80.10">
    <property type="entry name" value="Peptidoglycan recognition protein-like"/>
    <property type="match status" value="1"/>
</dbReference>
<proteinExistence type="predicted"/>
<name>A0A2Z6TP53_9LACO</name>
<evidence type="ECO:0000313" key="3">
    <source>
        <dbReference type="EMBL" id="GBG04547.1"/>
    </source>
</evidence>
<feature type="domain" description="YTH" evidence="2">
    <location>
        <begin position="234"/>
        <end position="324"/>
    </location>
</feature>
<accession>A0A2Z6TP53</accession>